<dbReference type="Proteomes" id="UP000199435">
    <property type="component" value="Unassembled WGS sequence"/>
</dbReference>
<dbReference type="AlphaFoldDB" id="A0A1C3X5P7"/>
<dbReference type="EMBL" id="FMAH01000040">
    <property type="protein sequence ID" value="SCB43592.1"/>
    <property type="molecule type" value="Genomic_DNA"/>
</dbReference>
<dbReference type="RefSeq" id="WP_208858657.1">
    <property type="nucleotide sequence ID" value="NZ_FMAH01000017.1"/>
</dbReference>
<keyword evidence="6" id="KW-1185">Reference proteome</keyword>
<evidence type="ECO:0000313" key="3">
    <source>
        <dbReference type="EMBL" id="SCB43592.1"/>
    </source>
</evidence>
<dbReference type="EMBL" id="FMAH01000017">
    <property type="protein sequence ID" value="SCB31066.1"/>
    <property type="molecule type" value="Genomic_DNA"/>
</dbReference>
<dbReference type="InterPro" id="IPR025668">
    <property type="entry name" value="Tnp_DDE_dom"/>
</dbReference>
<feature type="domain" description="Transposase DDE" evidence="1">
    <location>
        <begin position="2"/>
        <end position="65"/>
    </location>
</feature>
<evidence type="ECO:0000259" key="1">
    <source>
        <dbReference type="Pfam" id="PF13751"/>
    </source>
</evidence>
<accession>A0A1C3X5P7</accession>
<organism evidence="5 6">
    <name type="scientific">Rhizobium miluonense</name>
    <dbReference type="NCBI Taxonomy" id="411945"/>
    <lineage>
        <taxon>Bacteria</taxon>
        <taxon>Pseudomonadati</taxon>
        <taxon>Pseudomonadota</taxon>
        <taxon>Alphaproteobacteria</taxon>
        <taxon>Hyphomicrobiales</taxon>
        <taxon>Rhizobiaceae</taxon>
        <taxon>Rhizobium/Agrobacterium group</taxon>
        <taxon>Rhizobium</taxon>
    </lineage>
</organism>
<evidence type="ECO:0000313" key="4">
    <source>
        <dbReference type="EMBL" id="SCB47364.1"/>
    </source>
</evidence>
<protein>
    <submittedName>
        <fullName evidence="5">Transposase DDE domain-containing protein</fullName>
    </submittedName>
</protein>
<dbReference type="STRING" id="411945.GA0061102_1017109"/>
<name>A0A1C3X5P7_9HYPH</name>
<reference evidence="5" key="2">
    <citation type="submission" date="2016-08" db="EMBL/GenBank/DDBJ databases">
        <authorList>
            <person name="Seilhamer J.J."/>
        </authorList>
    </citation>
    <scope>NUCLEOTIDE SEQUENCE [LARGE SCALE GENOMIC DNA]</scope>
    <source>
        <strain evidence="5">HAMBI 2971</strain>
    </source>
</reference>
<feature type="non-terminal residue" evidence="5">
    <location>
        <position position="1"/>
    </location>
</feature>
<evidence type="ECO:0000313" key="5">
    <source>
        <dbReference type="EMBL" id="SCB47583.1"/>
    </source>
</evidence>
<evidence type="ECO:0000313" key="2">
    <source>
        <dbReference type="EMBL" id="SCB31066.1"/>
    </source>
</evidence>
<dbReference type="EMBL" id="FMAH01000058">
    <property type="protein sequence ID" value="SCB47364.1"/>
    <property type="molecule type" value="Genomic_DNA"/>
</dbReference>
<dbReference type="EMBL" id="FMAH01000060">
    <property type="protein sequence ID" value="SCB47583.1"/>
    <property type="molecule type" value="Genomic_DNA"/>
</dbReference>
<proteinExistence type="predicted"/>
<sequence>ARERTDANRLKPWGKAIYKRRKETVERSFADAKQLHGHRYARFRSLIRVQCQCLMAAAAQNIKKIAMALTKASQPSPA</sequence>
<gene>
    <name evidence="2" type="ORF">GA0061102_1017109</name>
    <name evidence="3" type="ORF">GA0061102_104063</name>
    <name evidence="4" type="ORF">GA0061102_105835</name>
    <name evidence="5" type="ORF">GA0061102_10601</name>
</gene>
<dbReference type="Pfam" id="PF13751">
    <property type="entry name" value="DDE_Tnp_1_6"/>
    <property type="match status" value="1"/>
</dbReference>
<reference evidence="6" key="1">
    <citation type="submission" date="2016-08" db="EMBL/GenBank/DDBJ databases">
        <authorList>
            <person name="Varghese N."/>
            <person name="Submissions Spin"/>
        </authorList>
    </citation>
    <scope>NUCLEOTIDE SEQUENCE [LARGE SCALE GENOMIC DNA]</scope>
    <source>
        <strain evidence="6">HAMBI 2971</strain>
    </source>
</reference>
<evidence type="ECO:0000313" key="6">
    <source>
        <dbReference type="Proteomes" id="UP000199435"/>
    </source>
</evidence>